<gene>
    <name evidence="2" type="ORF">KM031_17085</name>
</gene>
<dbReference type="EMBL" id="CP076362">
    <property type="protein sequence ID" value="QWK92416.1"/>
    <property type="molecule type" value="Genomic_DNA"/>
</dbReference>
<dbReference type="PANTHER" id="PTHR38588:SF1">
    <property type="entry name" value="BLL0334 PROTEIN"/>
    <property type="match status" value="1"/>
</dbReference>
<accession>A0A975PBL9</accession>
<dbReference type="Gene3D" id="3.30.530.20">
    <property type="match status" value="1"/>
</dbReference>
<dbReference type="AlphaFoldDB" id="A0A975PBL9"/>
<keyword evidence="1" id="KW-1133">Transmembrane helix</keyword>
<dbReference type="Pfam" id="PF06240">
    <property type="entry name" value="COXG"/>
    <property type="match status" value="1"/>
</dbReference>
<keyword evidence="1" id="KW-0812">Transmembrane</keyword>
<proteinExistence type="predicted"/>
<dbReference type="InterPro" id="IPR023393">
    <property type="entry name" value="START-like_dom_sf"/>
</dbReference>
<dbReference type="Proteomes" id="UP000679352">
    <property type="component" value="Plasmid p1"/>
</dbReference>
<keyword evidence="3" id="KW-1185">Reference proteome</keyword>
<evidence type="ECO:0000313" key="3">
    <source>
        <dbReference type="Proteomes" id="UP000679352"/>
    </source>
</evidence>
<dbReference type="RefSeq" id="WP_215505295.1">
    <property type="nucleotide sequence ID" value="NZ_CP076362.1"/>
</dbReference>
<feature type="transmembrane region" description="Helical" evidence="1">
    <location>
        <begin position="180"/>
        <end position="199"/>
    </location>
</feature>
<organism evidence="2 3">
    <name type="scientific">Gemmobacter fulvus</name>
    <dbReference type="NCBI Taxonomy" id="2840474"/>
    <lineage>
        <taxon>Bacteria</taxon>
        <taxon>Pseudomonadati</taxon>
        <taxon>Pseudomonadota</taxon>
        <taxon>Alphaproteobacteria</taxon>
        <taxon>Rhodobacterales</taxon>
        <taxon>Paracoccaceae</taxon>
        <taxon>Gemmobacter</taxon>
    </lineage>
</organism>
<dbReference type="CDD" id="cd05018">
    <property type="entry name" value="CoxG"/>
    <property type="match status" value="1"/>
</dbReference>
<name>A0A975PBL9_9RHOB</name>
<keyword evidence="1" id="KW-0472">Membrane</keyword>
<sequence>MELSGETVIAAPIQTVWAGLNDPAILRACIPGCEALDRVSPTEMTARVVQKIGPVSASFTGHVTLSEIDAPQSYRITGQGSGGVAGFAKGSALIRLETVEGGTKLSYTVEAALGGKIAQLGSRMIKGVANALAGQFFQRFSEVVTGGEVSATPAPATLRIPAPGAVVPMAAVAGVSWRNFALAGWATAAVFALIALLLTQQV</sequence>
<protein>
    <submittedName>
        <fullName evidence="2">Carbon monoxide dehydrogenase subunit G</fullName>
    </submittedName>
</protein>
<dbReference type="InterPro" id="IPR010419">
    <property type="entry name" value="CO_DH_gsu"/>
</dbReference>
<dbReference type="KEGG" id="gfu:KM031_17085"/>
<keyword evidence="2" id="KW-0614">Plasmid</keyword>
<evidence type="ECO:0000313" key="2">
    <source>
        <dbReference type="EMBL" id="QWK92416.1"/>
    </source>
</evidence>
<dbReference type="SUPFAM" id="SSF55961">
    <property type="entry name" value="Bet v1-like"/>
    <property type="match status" value="1"/>
</dbReference>
<reference evidence="2" key="1">
    <citation type="submission" date="2021-06" db="EMBL/GenBank/DDBJ databases">
        <authorList>
            <person name="Lee C.-S."/>
            <person name="Jin L."/>
        </authorList>
    </citation>
    <scope>NUCLEOTIDE SEQUENCE</scope>
    <source>
        <strain evidence="2">Con5</strain>
        <plasmid evidence="2">p1</plasmid>
    </source>
</reference>
<geneLocation type="plasmid" evidence="2 3">
    <name>p1</name>
</geneLocation>
<evidence type="ECO:0000256" key="1">
    <source>
        <dbReference type="SAM" id="Phobius"/>
    </source>
</evidence>
<dbReference type="PANTHER" id="PTHR38588">
    <property type="entry name" value="BLL0334 PROTEIN"/>
    <property type="match status" value="1"/>
</dbReference>